<organism evidence="1 2">
    <name type="scientific">Camellia lanceoleosa</name>
    <dbReference type="NCBI Taxonomy" id="1840588"/>
    <lineage>
        <taxon>Eukaryota</taxon>
        <taxon>Viridiplantae</taxon>
        <taxon>Streptophyta</taxon>
        <taxon>Embryophyta</taxon>
        <taxon>Tracheophyta</taxon>
        <taxon>Spermatophyta</taxon>
        <taxon>Magnoliopsida</taxon>
        <taxon>eudicotyledons</taxon>
        <taxon>Gunneridae</taxon>
        <taxon>Pentapetalae</taxon>
        <taxon>asterids</taxon>
        <taxon>Ericales</taxon>
        <taxon>Theaceae</taxon>
        <taxon>Camellia</taxon>
    </lineage>
</organism>
<gene>
    <name evidence="1" type="ORF">LOK49_LG02G00375</name>
</gene>
<evidence type="ECO:0000313" key="1">
    <source>
        <dbReference type="EMBL" id="KAI8027251.1"/>
    </source>
</evidence>
<protein>
    <submittedName>
        <fullName evidence="1">Uncharacterized protein</fullName>
    </submittedName>
</protein>
<comment type="caution">
    <text evidence="1">The sequence shown here is derived from an EMBL/GenBank/DDBJ whole genome shotgun (WGS) entry which is preliminary data.</text>
</comment>
<keyword evidence="2" id="KW-1185">Reference proteome</keyword>
<dbReference type="EMBL" id="CM045760">
    <property type="protein sequence ID" value="KAI8027251.1"/>
    <property type="molecule type" value="Genomic_DNA"/>
</dbReference>
<sequence>MVRHRIDAVFLWTMIPFIIPREKLEKENKAKKLQTKKNKMKVDGSDTKKKKKGTSGFQVGKRKVKTKLTALAKAKAAQAMELDK</sequence>
<name>A0ACC0ISZ3_9ERIC</name>
<evidence type="ECO:0000313" key="2">
    <source>
        <dbReference type="Proteomes" id="UP001060215"/>
    </source>
</evidence>
<reference evidence="1 2" key="1">
    <citation type="journal article" date="2022" name="Plant J.">
        <title>Chromosome-level genome of Camellia lanceoleosa provides a valuable resource for understanding genome evolution and self-incompatibility.</title>
        <authorList>
            <person name="Gong W."/>
            <person name="Xiao S."/>
            <person name="Wang L."/>
            <person name="Liao Z."/>
            <person name="Chang Y."/>
            <person name="Mo W."/>
            <person name="Hu G."/>
            <person name="Li W."/>
            <person name="Zhao G."/>
            <person name="Zhu H."/>
            <person name="Hu X."/>
            <person name="Ji K."/>
            <person name="Xiang X."/>
            <person name="Song Q."/>
            <person name="Yuan D."/>
            <person name="Jin S."/>
            <person name="Zhang L."/>
        </authorList>
    </citation>
    <scope>NUCLEOTIDE SEQUENCE [LARGE SCALE GENOMIC DNA]</scope>
    <source>
        <strain evidence="1">SQ_2022a</strain>
    </source>
</reference>
<dbReference type="Proteomes" id="UP001060215">
    <property type="component" value="Chromosome 3"/>
</dbReference>
<accession>A0ACC0ISZ3</accession>
<proteinExistence type="predicted"/>